<gene>
    <name evidence="1" type="ORF">S01H4_37801</name>
</gene>
<comment type="caution">
    <text evidence="1">The sequence shown here is derived from an EMBL/GenBank/DDBJ whole genome shotgun (WGS) entry which is preliminary data.</text>
</comment>
<feature type="non-terminal residue" evidence="1">
    <location>
        <position position="1"/>
    </location>
</feature>
<dbReference type="EMBL" id="BART01020332">
    <property type="protein sequence ID" value="GAH02920.1"/>
    <property type="molecule type" value="Genomic_DNA"/>
</dbReference>
<accession>X1D3T9</accession>
<dbReference type="SUPFAM" id="SSF53756">
    <property type="entry name" value="UDP-Glycosyltransferase/glycogen phosphorylase"/>
    <property type="match status" value="1"/>
</dbReference>
<organism evidence="1">
    <name type="scientific">marine sediment metagenome</name>
    <dbReference type="NCBI Taxonomy" id="412755"/>
    <lineage>
        <taxon>unclassified sequences</taxon>
        <taxon>metagenomes</taxon>
        <taxon>ecological metagenomes</taxon>
    </lineage>
</organism>
<dbReference type="Pfam" id="PF13692">
    <property type="entry name" value="Glyco_trans_1_4"/>
    <property type="match status" value="1"/>
</dbReference>
<feature type="non-terminal residue" evidence="1">
    <location>
        <position position="293"/>
    </location>
</feature>
<evidence type="ECO:0000313" key="1">
    <source>
        <dbReference type="EMBL" id="GAH02920.1"/>
    </source>
</evidence>
<name>X1D3T9_9ZZZZ</name>
<sequence length="293" mass="33365">DLKVVKAKRTGNDIFGKIDLYFELQAIKDSLAPIKLKTNKKITFFPSNNINAGGSRHSCYQVADGLRKLGYETAFDTDSDTDIAVFEKRFTGQFATDLKRQGAKIILVCCDPLWLTGLKSHILDFLKVADCVVVSSKRLAKWYQGKVKKVAIIPEGFDWKNVPEVEKEKKLTLCWHGTSYTINHRCLDILLEPLNRLHRDFDFDFKIIVDSAKIKLPKFHFEPHLVQWELDSFLTEIAKCHIGVNPELQDEWCSYKSYGKLVSYMGLGVPSVATSISSYKEIIKHGENGFLII</sequence>
<evidence type="ECO:0008006" key="2">
    <source>
        <dbReference type="Google" id="ProtNLM"/>
    </source>
</evidence>
<proteinExistence type="predicted"/>
<dbReference type="Gene3D" id="3.40.50.2000">
    <property type="entry name" value="Glycogen Phosphorylase B"/>
    <property type="match status" value="1"/>
</dbReference>
<protein>
    <recommendedName>
        <fullName evidence="2">Glycosyl transferase family 1 domain-containing protein</fullName>
    </recommendedName>
</protein>
<reference evidence="1" key="1">
    <citation type="journal article" date="2014" name="Front. Microbiol.">
        <title>High frequency of phylogenetically diverse reductive dehalogenase-homologous genes in deep subseafloor sedimentary metagenomes.</title>
        <authorList>
            <person name="Kawai M."/>
            <person name="Futagami T."/>
            <person name="Toyoda A."/>
            <person name="Takaki Y."/>
            <person name="Nishi S."/>
            <person name="Hori S."/>
            <person name="Arai W."/>
            <person name="Tsubouchi T."/>
            <person name="Morono Y."/>
            <person name="Uchiyama I."/>
            <person name="Ito T."/>
            <person name="Fujiyama A."/>
            <person name="Inagaki F."/>
            <person name="Takami H."/>
        </authorList>
    </citation>
    <scope>NUCLEOTIDE SEQUENCE</scope>
    <source>
        <strain evidence="1">Expedition CK06-06</strain>
    </source>
</reference>
<dbReference type="AlphaFoldDB" id="X1D3T9"/>